<accession>A0ACB7TPB0</accession>
<proteinExistence type="predicted"/>
<organism evidence="1 2">
    <name type="scientific">Hyalomma asiaticum</name>
    <name type="common">Tick</name>
    <dbReference type="NCBI Taxonomy" id="266040"/>
    <lineage>
        <taxon>Eukaryota</taxon>
        <taxon>Metazoa</taxon>
        <taxon>Ecdysozoa</taxon>
        <taxon>Arthropoda</taxon>
        <taxon>Chelicerata</taxon>
        <taxon>Arachnida</taxon>
        <taxon>Acari</taxon>
        <taxon>Parasitiformes</taxon>
        <taxon>Ixodida</taxon>
        <taxon>Ixodoidea</taxon>
        <taxon>Ixodidae</taxon>
        <taxon>Hyalomminae</taxon>
        <taxon>Hyalomma</taxon>
    </lineage>
</organism>
<dbReference type="EMBL" id="CM023481">
    <property type="protein sequence ID" value="KAH6946689.1"/>
    <property type="molecule type" value="Genomic_DNA"/>
</dbReference>
<name>A0ACB7TPB0_HYAAI</name>
<evidence type="ECO:0000313" key="1">
    <source>
        <dbReference type="EMBL" id="KAH6946689.1"/>
    </source>
</evidence>
<protein>
    <submittedName>
        <fullName evidence="1">Uncharacterized protein</fullName>
    </submittedName>
</protein>
<dbReference type="Proteomes" id="UP000821845">
    <property type="component" value="Chromosome 1"/>
</dbReference>
<reference evidence="1" key="1">
    <citation type="submission" date="2020-05" db="EMBL/GenBank/DDBJ databases">
        <title>Large-scale comparative analyses of tick genomes elucidate their genetic diversity and vector capacities.</title>
        <authorList>
            <person name="Jia N."/>
            <person name="Wang J."/>
            <person name="Shi W."/>
            <person name="Du L."/>
            <person name="Sun Y."/>
            <person name="Zhan W."/>
            <person name="Jiang J."/>
            <person name="Wang Q."/>
            <person name="Zhang B."/>
            <person name="Ji P."/>
            <person name="Sakyi L.B."/>
            <person name="Cui X."/>
            <person name="Yuan T."/>
            <person name="Jiang B."/>
            <person name="Yang W."/>
            <person name="Lam T.T.-Y."/>
            <person name="Chang Q."/>
            <person name="Ding S."/>
            <person name="Wang X."/>
            <person name="Zhu J."/>
            <person name="Ruan X."/>
            <person name="Zhao L."/>
            <person name="Wei J."/>
            <person name="Que T."/>
            <person name="Du C."/>
            <person name="Cheng J."/>
            <person name="Dai P."/>
            <person name="Han X."/>
            <person name="Huang E."/>
            <person name="Gao Y."/>
            <person name="Liu J."/>
            <person name="Shao H."/>
            <person name="Ye R."/>
            <person name="Li L."/>
            <person name="Wei W."/>
            <person name="Wang X."/>
            <person name="Wang C."/>
            <person name="Yang T."/>
            <person name="Huo Q."/>
            <person name="Li W."/>
            <person name="Guo W."/>
            <person name="Chen H."/>
            <person name="Zhou L."/>
            <person name="Ni X."/>
            <person name="Tian J."/>
            <person name="Zhou Y."/>
            <person name="Sheng Y."/>
            <person name="Liu T."/>
            <person name="Pan Y."/>
            <person name="Xia L."/>
            <person name="Li J."/>
            <person name="Zhao F."/>
            <person name="Cao W."/>
        </authorList>
    </citation>
    <scope>NUCLEOTIDE SEQUENCE</scope>
    <source>
        <strain evidence="1">Hyas-2018</strain>
    </source>
</reference>
<sequence length="383" mass="43591">MHVCTPPDSRGIQWAQRTRPPQRAFARIASRRRARNSTEERVLRQLLRGRARENWIVAPGRAVYESSGSAREGAQQMLRNRRGRTVETRASPVLLCLQQHFVRLCHPRRGLFFGPDAACLSELATRPSAPDQTRGRLLIVPWPCTRGAPVVTTMARQAICAQQEVHLTQIFAVSGVVAVMLRTMETRDKVLSRILLCKPWTGKKWSRHVVVVVIPWPQRRPHLLQYRHGPIPPKPAIVSARPGLLHFYSYVQLSCGRPRPAQRPAHAWRTSRSSSRKTTTSFVFSCFSIDSPDSPDNRMGKGRLRLCHFCRSPPVVLARHEARPPSSANHKAKRQQEDYDRLRPLSYPDPHVLRITENGSTRRHSRNKDSTRLARHPALNGTL</sequence>
<comment type="caution">
    <text evidence="1">The sequence shown here is derived from an EMBL/GenBank/DDBJ whole genome shotgun (WGS) entry which is preliminary data.</text>
</comment>
<gene>
    <name evidence="1" type="ORF">HPB50_014556</name>
</gene>
<evidence type="ECO:0000313" key="2">
    <source>
        <dbReference type="Proteomes" id="UP000821845"/>
    </source>
</evidence>
<keyword evidence="2" id="KW-1185">Reference proteome</keyword>